<reference evidence="12 13" key="1">
    <citation type="submission" date="2016-10" db="EMBL/GenBank/DDBJ databases">
        <authorList>
            <person name="de Groot N.N."/>
        </authorList>
    </citation>
    <scope>NUCLEOTIDE SEQUENCE [LARGE SCALE GENOMIC DNA]</scope>
    <source>
        <strain evidence="12 13">YAD2003</strain>
    </source>
</reference>
<organism evidence="12 13">
    <name type="scientific">Ruminococcus flavefaciens</name>
    <dbReference type="NCBI Taxonomy" id="1265"/>
    <lineage>
        <taxon>Bacteria</taxon>
        <taxon>Bacillati</taxon>
        <taxon>Bacillota</taxon>
        <taxon>Clostridia</taxon>
        <taxon>Eubacteriales</taxon>
        <taxon>Oscillospiraceae</taxon>
        <taxon>Ruminococcus</taxon>
    </lineage>
</organism>
<dbReference type="GO" id="GO:0006355">
    <property type="term" value="P:regulation of DNA-templated transcription"/>
    <property type="evidence" value="ECO:0007669"/>
    <property type="project" value="InterPro"/>
</dbReference>
<evidence type="ECO:0000259" key="10">
    <source>
        <dbReference type="PROSITE" id="PS50110"/>
    </source>
</evidence>
<keyword evidence="3" id="KW-0902">Two-component regulatory system</keyword>
<keyword evidence="4" id="KW-0805">Transcription regulation</keyword>
<dbReference type="Pfam" id="PF00486">
    <property type="entry name" value="Trans_reg_C"/>
    <property type="match status" value="1"/>
</dbReference>
<evidence type="ECO:0000256" key="5">
    <source>
        <dbReference type="ARBA" id="ARBA00023125"/>
    </source>
</evidence>
<dbReference type="RefSeq" id="WP_074716535.1">
    <property type="nucleotide sequence ID" value="NZ_FNWV01000005.1"/>
</dbReference>
<dbReference type="PROSITE" id="PS50110">
    <property type="entry name" value="RESPONSE_REGULATORY"/>
    <property type="match status" value="1"/>
</dbReference>
<evidence type="ECO:0000259" key="11">
    <source>
        <dbReference type="PROSITE" id="PS51755"/>
    </source>
</evidence>
<feature type="DNA-binding region" description="OmpR/PhoB-type" evidence="9">
    <location>
        <begin position="126"/>
        <end position="225"/>
    </location>
</feature>
<dbReference type="CDD" id="cd17574">
    <property type="entry name" value="REC_OmpR"/>
    <property type="match status" value="1"/>
</dbReference>
<dbReference type="Gene3D" id="1.10.10.10">
    <property type="entry name" value="Winged helix-like DNA-binding domain superfamily/Winged helix DNA-binding domain"/>
    <property type="match status" value="1"/>
</dbReference>
<dbReference type="OrthoDB" id="9790442at2"/>
<comment type="function">
    <text evidence="7">May play the central regulatory role in sporulation. It may be an element of the effector pathway responsible for the activation of sporulation genes in response to nutritional stress. Spo0A may act in concert with spo0H (a sigma factor) to control the expression of some genes that are critical to the sporulation process.</text>
</comment>
<sequence length="228" mass="26002">MPHILLVEDDSDIMRINRTFLENEGYAVHCADSVQTATFMLEECVPDLVLLDVMLPDGDGMDFCKILRQKTQAPVIFLTARDENDSVIMGFRSGGDDYITKPYDLNVLKARIEAQLRRNVKQSPQHPKIELPELTVDLFAGTATLDGNEYSLPQRELQILYMLASQIGSRISYHDIYKTIYGCDVEDSKNTIRVNISRLKKHLNMDDMSTYEIAATSEGEYVLRRVIF</sequence>
<dbReference type="AlphaFoldDB" id="A0A1H6JPV8"/>
<dbReference type="GO" id="GO:0032993">
    <property type="term" value="C:protein-DNA complex"/>
    <property type="evidence" value="ECO:0007669"/>
    <property type="project" value="TreeGrafter"/>
</dbReference>
<dbReference type="Pfam" id="PF00072">
    <property type="entry name" value="Response_reg"/>
    <property type="match status" value="1"/>
</dbReference>
<gene>
    <name evidence="12" type="ORF">SAMN02910265_01771</name>
</gene>
<dbReference type="PANTHER" id="PTHR48111">
    <property type="entry name" value="REGULATOR OF RPOS"/>
    <property type="match status" value="1"/>
</dbReference>
<keyword evidence="6" id="KW-0804">Transcription</keyword>
<name>A0A1H6JPV8_RUMFL</name>
<dbReference type="InterPro" id="IPR036388">
    <property type="entry name" value="WH-like_DNA-bd_sf"/>
</dbReference>
<dbReference type="GO" id="GO:0000156">
    <property type="term" value="F:phosphorelay response regulator activity"/>
    <property type="evidence" value="ECO:0007669"/>
    <property type="project" value="TreeGrafter"/>
</dbReference>
<feature type="modified residue" description="4-aspartylphosphate" evidence="8">
    <location>
        <position position="52"/>
    </location>
</feature>
<evidence type="ECO:0000256" key="8">
    <source>
        <dbReference type="PROSITE-ProRule" id="PRU00169"/>
    </source>
</evidence>
<evidence type="ECO:0000256" key="4">
    <source>
        <dbReference type="ARBA" id="ARBA00023015"/>
    </source>
</evidence>
<keyword evidence="2 8" id="KW-0597">Phosphoprotein</keyword>
<dbReference type="Proteomes" id="UP000183190">
    <property type="component" value="Unassembled WGS sequence"/>
</dbReference>
<feature type="domain" description="OmpR/PhoB-type" evidence="11">
    <location>
        <begin position="126"/>
        <end position="225"/>
    </location>
</feature>
<evidence type="ECO:0000313" key="12">
    <source>
        <dbReference type="EMBL" id="SEH61835.1"/>
    </source>
</evidence>
<evidence type="ECO:0000313" key="13">
    <source>
        <dbReference type="Proteomes" id="UP000183190"/>
    </source>
</evidence>
<dbReference type="SMART" id="SM00448">
    <property type="entry name" value="REC"/>
    <property type="match status" value="1"/>
</dbReference>
<evidence type="ECO:0000256" key="2">
    <source>
        <dbReference type="ARBA" id="ARBA00022553"/>
    </source>
</evidence>
<proteinExistence type="predicted"/>
<accession>A0A1H6JPV8</accession>
<dbReference type="InterPro" id="IPR001789">
    <property type="entry name" value="Sig_transdc_resp-reg_receiver"/>
</dbReference>
<dbReference type="PROSITE" id="PS51755">
    <property type="entry name" value="OMPR_PHOB"/>
    <property type="match status" value="1"/>
</dbReference>
<dbReference type="Gene3D" id="3.40.50.2300">
    <property type="match status" value="1"/>
</dbReference>
<dbReference type="PANTHER" id="PTHR48111:SF1">
    <property type="entry name" value="TWO-COMPONENT RESPONSE REGULATOR ORR33"/>
    <property type="match status" value="1"/>
</dbReference>
<dbReference type="FunFam" id="3.40.50.2300:FF:000001">
    <property type="entry name" value="DNA-binding response regulator PhoB"/>
    <property type="match status" value="1"/>
</dbReference>
<dbReference type="InterPro" id="IPR016032">
    <property type="entry name" value="Sig_transdc_resp-reg_C-effctor"/>
</dbReference>
<dbReference type="CDD" id="cd00383">
    <property type="entry name" value="trans_reg_C"/>
    <property type="match status" value="1"/>
</dbReference>
<dbReference type="EMBL" id="FNWV01000005">
    <property type="protein sequence ID" value="SEH61835.1"/>
    <property type="molecule type" value="Genomic_DNA"/>
</dbReference>
<dbReference type="GO" id="GO:0000976">
    <property type="term" value="F:transcription cis-regulatory region binding"/>
    <property type="evidence" value="ECO:0007669"/>
    <property type="project" value="TreeGrafter"/>
</dbReference>
<dbReference type="InterPro" id="IPR011006">
    <property type="entry name" value="CheY-like_superfamily"/>
</dbReference>
<dbReference type="InterPro" id="IPR001867">
    <property type="entry name" value="OmpR/PhoB-type_DNA-bd"/>
</dbReference>
<evidence type="ECO:0000256" key="9">
    <source>
        <dbReference type="PROSITE-ProRule" id="PRU01091"/>
    </source>
</evidence>
<evidence type="ECO:0000256" key="1">
    <source>
        <dbReference type="ARBA" id="ARBA00018672"/>
    </source>
</evidence>
<evidence type="ECO:0000256" key="3">
    <source>
        <dbReference type="ARBA" id="ARBA00023012"/>
    </source>
</evidence>
<evidence type="ECO:0000256" key="6">
    <source>
        <dbReference type="ARBA" id="ARBA00023163"/>
    </source>
</evidence>
<keyword evidence="5 9" id="KW-0238">DNA-binding</keyword>
<dbReference type="GO" id="GO:0005829">
    <property type="term" value="C:cytosol"/>
    <property type="evidence" value="ECO:0007669"/>
    <property type="project" value="TreeGrafter"/>
</dbReference>
<dbReference type="SUPFAM" id="SSF46894">
    <property type="entry name" value="C-terminal effector domain of the bipartite response regulators"/>
    <property type="match status" value="1"/>
</dbReference>
<dbReference type="Gene3D" id="6.10.250.690">
    <property type="match status" value="1"/>
</dbReference>
<evidence type="ECO:0000256" key="7">
    <source>
        <dbReference type="ARBA" id="ARBA00024867"/>
    </source>
</evidence>
<dbReference type="InterPro" id="IPR039420">
    <property type="entry name" value="WalR-like"/>
</dbReference>
<dbReference type="SUPFAM" id="SSF52172">
    <property type="entry name" value="CheY-like"/>
    <property type="match status" value="1"/>
</dbReference>
<feature type="domain" description="Response regulatory" evidence="10">
    <location>
        <begin position="3"/>
        <end position="116"/>
    </location>
</feature>
<protein>
    <recommendedName>
        <fullName evidence="1">Stage 0 sporulation protein A homolog</fullName>
    </recommendedName>
</protein>